<evidence type="ECO:0000313" key="2">
    <source>
        <dbReference type="Proteomes" id="UP000288805"/>
    </source>
</evidence>
<accession>A0A438JR68</accession>
<comment type="caution">
    <text evidence="1">The sequence shown here is derived from an EMBL/GenBank/DDBJ whole genome shotgun (WGS) entry which is preliminary data.</text>
</comment>
<proteinExistence type="predicted"/>
<gene>
    <name evidence="1" type="ORF">CK203_015741</name>
</gene>
<dbReference type="EMBL" id="QGNW01000030">
    <property type="protein sequence ID" value="RVX11452.1"/>
    <property type="molecule type" value="Genomic_DNA"/>
</dbReference>
<evidence type="ECO:0000313" key="1">
    <source>
        <dbReference type="EMBL" id="RVX11452.1"/>
    </source>
</evidence>
<dbReference type="AlphaFoldDB" id="A0A438JR68"/>
<organism evidence="1 2">
    <name type="scientific">Vitis vinifera</name>
    <name type="common">Grape</name>
    <dbReference type="NCBI Taxonomy" id="29760"/>
    <lineage>
        <taxon>Eukaryota</taxon>
        <taxon>Viridiplantae</taxon>
        <taxon>Streptophyta</taxon>
        <taxon>Embryophyta</taxon>
        <taxon>Tracheophyta</taxon>
        <taxon>Spermatophyta</taxon>
        <taxon>Magnoliopsida</taxon>
        <taxon>eudicotyledons</taxon>
        <taxon>Gunneridae</taxon>
        <taxon>Pentapetalae</taxon>
        <taxon>rosids</taxon>
        <taxon>Vitales</taxon>
        <taxon>Vitaceae</taxon>
        <taxon>Viteae</taxon>
        <taxon>Vitis</taxon>
    </lineage>
</organism>
<protein>
    <submittedName>
        <fullName evidence="1">Uncharacterized protein</fullName>
    </submittedName>
</protein>
<reference evidence="1 2" key="1">
    <citation type="journal article" date="2018" name="PLoS Genet.">
        <title>Population sequencing reveals clonal diversity and ancestral inbreeding in the grapevine cultivar Chardonnay.</title>
        <authorList>
            <person name="Roach M.J."/>
            <person name="Johnson D.L."/>
            <person name="Bohlmann J."/>
            <person name="van Vuuren H.J."/>
            <person name="Jones S.J."/>
            <person name="Pretorius I.S."/>
            <person name="Schmidt S.A."/>
            <person name="Borneman A.R."/>
        </authorList>
    </citation>
    <scope>NUCLEOTIDE SEQUENCE [LARGE SCALE GENOMIC DNA]</scope>
    <source>
        <strain evidence="2">cv. Chardonnay</strain>
        <tissue evidence="1">Leaf</tissue>
    </source>
</reference>
<sequence length="205" mass="23636">MLHQSNASQDAKKDDLRHEKSSYDTTTYVVVATTAMAEETKNDTVAPSIEDVIDDEVEKNDIPLDVNIGMEASRNLQLAEKHMTKELKDDYSNDDSVIDIAKLFEALESFRKWMSNDQGSTIDIDYMHIDKKWYQSLSNHGSWLADIQNAQVRWIKYDKKWNQFKLPENDILIDYANGSQPLYYVKWTDVDIVHVPINVGLVIGY</sequence>
<dbReference type="Proteomes" id="UP000288805">
    <property type="component" value="Unassembled WGS sequence"/>
</dbReference>
<name>A0A438JR68_VITVI</name>